<evidence type="ECO:0000256" key="3">
    <source>
        <dbReference type="ARBA" id="ARBA00022729"/>
    </source>
</evidence>
<dbReference type="EMBL" id="FQNC01000013">
    <property type="protein sequence ID" value="SGY15307.1"/>
    <property type="molecule type" value="Genomic_DNA"/>
</dbReference>
<keyword evidence="4" id="KW-1133">Transmembrane helix</keyword>
<dbReference type="PANTHER" id="PTHR13605:SF4">
    <property type="entry name" value="ER MEMBRANE PROTEIN COMPLEX SUBUNIT 7"/>
    <property type="match status" value="1"/>
</dbReference>
<dbReference type="InterPro" id="IPR019008">
    <property type="entry name" value="Beta_sandwich_EMC7"/>
</dbReference>
<dbReference type="STRING" id="796604.A0A2X0LW23"/>
<dbReference type="GO" id="GO:0072546">
    <property type="term" value="C:EMC complex"/>
    <property type="evidence" value="ECO:0007669"/>
    <property type="project" value="TreeGrafter"/>
</dbReference>
<feature type="chain" id="PRO_5015882232" evidence="7">
    <location>
        <begin position="28"/>
        <end position="279"/>
    </location>
</feature>
<evidence type="ECO:0000256" key="4">
    <source>
        <dbReference type="ARBA" id="ARBA00022989"/>
    </source>
</evidence>
<dbReference type="AlphaFoldDB" id="A0A2X0LW23"/>
<evidence type="ECO:0000256" key="1">
    <source>
        <dbReference type="ARBA" id="ARBA00004167"/>
    </source>
</evidence>
<proteinExistence type="predicted"/>
<evidence type="ECO:0000256" key="6">
    <source>
        <dbReference type="SAM" id="MobiDB-lite"/>
    </source>
</evidence>
<evidence type="ECO:0000256" key="5">
    <source>
        <dbReference type="ARBA" id="ARBA00023136"/>
    </source>
</evidence>
<feature type="domain" description="ER membrane protein complex subunit 7 beta-sandwich" evidence="8">
    <location>
        <begin position="64"/>
        <end position="154"/>
    </location>
</feature>
<reference evidence="9 10" key="1">
    <citation type="submission" date="2016-11" db="EMBL/GenBank/DDBJ databases">
        <authorList>
            <person name="Jaros S."/>
            <person name="Januszkiewicz K."/>
            <person name="Wedrychowicz H."/>
        </authorList>
    </citation>
    <scope>NUCLEOTIDE SEQUENCE [LARGE SCALE GENOMIC DNA]</scope>
</reference>
<dbReference type="Pfam" id="PF09430">
    <property type="entry name" value="EMC7_beta-sandw"/>
    <property type="match status" value="1"/>
</dbReference>
<gene>
    <name evidence="9" type="primary">BQ5605_C013g07319</name>
    <name evidence="9" type="ORF">BQ5605_C013G07319</name>
</gene>
<name>A0A2X0LW23_9BASI</name>
<evidence type="ECO:0000313" key="9">
    <source>
        <dbReference type="EMBL" id="SGY15307.1"/>
    </source>
</evidence>
<dbReference type="InterPro" id="IPR039163">
    <property type="entry name" value="EMC7"/>
</dbReference>
<accession>A0A2X0LW23</accession>
<keyword evidence="5" id="KW-0472">Membrane</keyword>
<evidence type="ECO:0000256" key="7">
    <source>
        <dbReference type="SAM" id="SignalP"/>
    </source>
</evidence>
<keyword evidence="3 7" id="KW-0732">Signal</keyword>
<organism evidence="9 10">
    <name type="scientific">Microbotryum silenes-dioicae</name>
    <dbReference type="NCBI Taxonomy" id="796604"/>
    <lineage>
        <taxon>Eukaryota</taxon>
        <taxon>Fungi</taxon>
        <taxon>Dikarya</taxon>
        <taxon>Basidiomycota</taxon>
        <taxon>Pucciniomycotina</taxon>
        <taxon>Microbotryomycetes</taxon>
        <taxon>Microbotryales</taxon>
        <taxon>Microbotryaceae</taxon>
        <taxon>Microbotryum</taxon>
    </lineage>
</organism>
<dbReference type="Proteomes" id="UP000249464">
    <property type="component" value="Unassembled WGS sequence"/>
</dbReference>
<keyword evidence="10" id="KW-1185">Reference proteome</keyword>
<feature type="region of interest" description="Disordered" evidence="6">
    <location>
        <begin position="230"/>
        <end position="279"/>
    </location>
</feature>
<evidence type="ECO:0000256" key="2">
    <source>
        <dbReference type="ARBA" id="ARBA00022692"/>
    </source>
</evidence>
<dbReference type="PANTHER" id="PTHR13605">
    <property type="entry name" value="ER MEMBRANE PROTEIN COMPLEX SUBUNIT 7"/>
    <property type="match status" value="1"/>
</dbReference>
<evidence type="ECO:0000259" key="8">
    <source>
        <dbReference type="Pfam" id="PF09430"/>
    </source>
</evidence>
<feature type="compositionally biased region" description="Polar residues" evidence="6">
    <location>
        <begin position="252"/>
        <end position="261"/>
    </location>
</feature>
<feature type="signal peptide" evidence="7">
    <location>
        <begin position="1"/>
        <end position="27"/>
    </location>
</feature>
<keyword evidence="2" id="KW-0812">Transmembrane</keyword>
<sequence>MTRSCLPRSLRRIAFLVVLCLFHAVLASSPLPPASLYGSLLSNLSTPYEHDAFVQLAAPYLPELNSPITRNRSFSFTDLKVAEYVLSVHSRLAQFQFYSVNVTPSHQVDVRLYLPGQGPTRTKPFPQPLLLPALYLKTYTTQPNPFSLLNLLKSNPSLILGGLALILLAILPKLLARLDPETAREVNQSQADLHAKLAGFVSLAGGVGSGGSNGSDELTKNLSRRLAKTKGVVEKMSSEEGEGLEAEGLQDKLSTSLTSAVKQNQGTQTGKGKGGKKRK</sequence>
<evidence type="ECO:0000313" key="10">
    <source>
        <dbReference type="Proteomes" id="UP000249464"/>
    </source>
</evidence>
<protein>
    <submittedName>
        <fullName evidence="9">BQ5605_C013g07319 protein</fullName>
    </submittedName>
</protein>
<comment type="subcellular location">
    <subcellularLocation>
        <location evidence="1">Membrane</location>
        <topology evidence="1">Single-pass membrane protein</topology>
    </subcellularLocation>
</comment>